<feature type="compositionally biased region" description="Low complexity" evidence="1">
    <location>
        <begin position="13"/>
        <end position="22"/>
    </location>
</feature>
<sequence length="155" mass="17009">MESPQANVVEGPAAANGGTAATERPAQGHSPPRESSAPAPSTTSSRSTMSREDLVNRVAALEKKIVEQETSLYLTNGMLDDSEAWGKIHTAELEKLKIENNELTVQIERLKAAKAFVGRERQIVETEKELLEAEVRYKDEVIECLRGALQSNHLL</sequence>
<feature type="compositionally biased region" description="Low complexity" evidence="1">
    <location>
        <begin position="33"/>
        <end position="48"/>
    </location>
</feature>
<dbReference type="OrthoDB" id="10288539at2759"/>
<reference evidence="2 3" key="1">
    <citation type="submission" date="2020-05" db="EMBL/GenBank/DDBJ databases">
        <title>Identification and distribution of gene clusters putatively required for synthesis of sphingolipid metabolism inhibitors in phylogenetically diverse species of the filamentous fungus Fusarium.</title>
        <authorList>
            <person name="Kim H.-S."/>
            <person name="Busman M."/>
            <person name="Brown D.W."/>
            <person name="Divon H."/>
            <person name="Uhlig S."/>
            <person name="Proctor R.H."/>
        </authorList>
    </citation>
    <scope>NUCLEOTIDE SEQUENCE [LARGE SCALE GENOMIC DNA]</scope>
    <source>
        <strain evidence="2 3">NRRL 13617</strain>
    </source>
</reference>
<feature type="region of interest" description="Disordered" evidence="1">
    <location>
        <begin position="1"/>
        <end position="53"/>
    </location>
</feature>
<comment type="caution">
    <text evidence="2">The sequence shown here is derived from an EMBL/GenBank/DDBJ whole genome shotgun (WGS) entry which is preliminary data.</text>
</comment>
<gene>
    <name evidence="2" type="ORF">FPHYL_514</name>
</gene>
<organism evidence="2 3">
    <name type="scientific">Fusarium phyllophilum</name>
    <dbReference type="NCBI Taxonomy" id="47803"/>
    <lineage>
        <taxon>Eukaryota</taxon>
        <taxon>Fungi</taxon>
        <taxon>Dikarya</taxon>
        <taxon>Ascomycota</taxon>
        <taxon>Pezizomycotina</taxon>
        <taxon>Sordariomycetes</taxon>
        <taxon>Hypocreomycetidae</taxon>
        <taxon>Hypocreales</taxon>
        <taxon>Nectriaceae</taxon>
        <taxon>Fusarium</taxon>
        <taxon>Fusarium fujikuroi species complex</taxon>
    </lineage>
</organism>
<dbReference type="EMBL" id="JAAOAQ010000015">
    <property type="protein sequence ID" value="KAF5571338.1"/>
    <property type="molecule type" value="Genomic_DNA"/>
</dbReference>
<keyword evidence="3" id="KW-1185">Reference proteome</keyword>
<accession>A0A8H5KEU1</accession>
<protein>
    <submittedName>
        <fullName evidence="2">Uncharacterized protein</fullName>
    </submittedName>
</protein>
<dbReference type="AlphaFoldDB" id="A0A8H5KEU1"/>
<evidence type="ECO:0000256" key="1">
    <source>
        <dbReference type="SAM" id="MobiDB-lite"/>
    </source>
</evidence>
<evidence type="ECO:0000313" key="3">
    <source>
        <dbReference type="Proteomes" id="UP000582016"/>
    </source>
</evidence>
<proteinExistence type="predicted"/>
<name>A0A8H5KEU1_9HYPO</name>
<evidence type="ECO:0000313" key="2">
    <source>
        <dbReference type="EMBL" id="KAF5571338.1"/>
    </source>
</evidence>
<dbReference type="Proteomes" id="UP000582016">
    <property type="component" value="Unassembled WGS sequence"/>
</dbReference>